<evidence type="ECO:0000259" key="5">
    <source>
        <dbReference type="Pfam" id="PF13407"/>
    </source>
</evidence>
<dbReference type="Proteomes" id="UP000183417">
    <property type="component" value="Unassembled WGS sequence"/>
</dbReference>
<evidence type="ECO:0000256" key="4">
    <source>
        <dbReference type="SAM" id="SignalP"/>
    </source>
</evidence>
<dbReference type="CDD" id="cd01536">
    <property type="entry name" value="PBP1_ABC_sugar_binding-like"/>
    <property type="match status" value="1"/>
</dbReference>
<reference evidence="6 7" key="1">
    <citation type="submission" date="2016-10" db="EMBL/GenBank/DDBJ databases">
        <authorList>
            <person name="de Groot N.N."/>
        </authorList>
    </citation>
    <scope>NUCLEOTIDE SEQUENCE [LARGE SCALE GENOMIC DNA]</scope>
    <source>
        <strain evidence="6 7">LMG 24775</strain>
    </source>
</reference>
<proteinExistence type="inferred from homology"/>
<sequence>MAALHGVFQVPAGCSAMLCRLMSAVAALASVAALAGAGPALAAEPGPAQGRIGVNLPLLTSPFWQAYNGYLPQMAKALGVDILAPVNSNQDPAQQITDVANLINLGAKGLVVAPLDSAAIGRALALAEQGKIPVVAVDVAPTRGKVAMVVRADNRAYGTRSCQYLGAQVKAGKVVQIMGDLASVNGRDRAEAFRSCMKDFPALQVLEIPAAWKSDAAAAALDGLLSAHPDLKGIYMHAGGVYLAPTLQTLRRRGLLRPAGDPRHIVVISNDGIAQELDAIRRGEIDATISQPADLYAKYGLYYIKAALAGQSFKPGPTPHGSRIVEVAPGILEDQLPAPVVTRENVDDKSLWANQP</sequence>
<comment type="similarity">
    <text evidence="2">Belongs to the bacterial solute-binding protein 2 family.</text>
</comment>
<evidence type="ECO:0000313" key="7">
    <source>
        <dbReference type="Proteomes" id="UP000183417"/>
    </source>
</evidence>
<dbReference type="PANTHER" id="PTHR46847:SF1">
    <property type="entry name" value="D-ALLOSE-BINDING PERIPLASMIC PROTEIN-RELATED"/>
    <property type="match status" value="1"/>
</dbReference>
<dbReference type="PANTHER" id="PTHR46847">
    <property type="entry name" value="D-ALLOSE-BINDING PERIPLASMIC PROTEIN-RELATED"/>
    <property type="match status" value="1"/>
</dbReference>
<evidence type="ECO:0000256" key="1">
    <source>
        <dbReference type="ARBA" id="ARBA00004196"/>
    </source>
</evidence>
<evidence type="ECO:0000256" key="2">
    <source>
        <dbReference type="ARBA" id="ARBA00007639"/>
    </source>
</evidence>
<dbReference type="EMBL" id="FNPE01000018">
    <property type="protein sequence ID" value="SDZ33595.1"/>
    <property type="molecule type" value="Genomic_DNA"/>
</dbReference>
<feature type="signal peptide" evidence="4">
    <location>
        <begin position="1"/>
        <end position="42"/>
    </location>
</feature>
<dbReference type="SUPFAM" id="SSF53822">
    <property type="entry name" value="Periplasmic binding protein-like I"/>
    <property type="match status" value="1"/>
</dbReference>
<evidence type="ECO:0000256" key="3">
    <source>
        <dbReference type="ARBA" id="ARBA00022729"/>
    </source>
</evidence>
<accession>A0A1H3S7M7</accession>
<dbReference type="InterPro" id="IPR025997">
    <property type="entry name" value="SBP_2_dom"/>
</dbReference>
<keyword evidence="3 4" id="KW-0732">Signal</keyword>
<dbReference type="InterPro" id="IPR028082">
    <property type="entry name" value="Peripla_BP_I"/>
</dbReference>
<gene>
    <name evidence="6" type="ORF">SAMN05421547_11885</name>
</gene>
<protein>
    <submittedName>
        <fullName evidence="6">Ribose transport system substrate-binding protein</fullName>
    </submittedName>
</protein>
<name>A0A1H3S7M7_9BURK</name>
<organism evidence="6 7">
    <name type="scientific">Delftia lacustris</name>
    <dbReference type="NCBI Taxonomy" id="558537"/>
    <lineage>
        <taxon>Bacteria</taxon>
        <taxon>Pseudomonadati</taxon>
        <taxon>Pseudomonadota</taxon>
        <taxon>Betaproteobacteria</taxon>
        <taxon>Burkholderiales</taxon>
        <taxon>Comamonadaceae</taxon>
        <taxon>Delftia</taxon>
    </lineage>
</organism>
<feature type="domain" description="Periplasmic binding protein" evidence="5">
    <location>
        <begin position="52"/>
        <end position="311"/>
    </location>
</feature>
<feature type="chain" id="PRO_5010292657" evidence="4">
    <location>
        <begin position="43"/>
        <end position="356"/>
    </location>
</feature>
<dbReference type="Gene3D" id="3.40.50.2300">
    <property type="match status" value="2"/>
</dbReference>
<evidence type="ECO:0000313" key="6">
    <source>
        <dbReference type="EMBL" id="SDZ33595.1"/>
    </source>
</evidence>
<dbReference type="GO" id="GO:0030313">
    <property type="term" value="C:cell envelope"/>
    <property type="evidence" value="ECO:0007669"/>
    <property type="project" value="UniProtKB-SubCell"/>
</dbReference>
<dbReference type="AlphaFoldDB" id="A0A1H3S7M7"/>
<dbReference type="Pfam" id="PF13407">
    <property type="entry name" value="Peripla_BP_4"/>
    <property type="match status" value="1"/>
</dbReference>
<dbReference type="GO" id="GO:0030246">
    <property type="term" value="F:carbohydrate binding"/>
    <property type="evidence" value="ECO:0007669"/>
    <property type="project" value="UniProtKB-ARBA"/>
</dbReference>
<comment type="subcellular location">
    <subcellularLocation>
        <location evidence="1">Cell envelope</location>
    </subcellularLocation>
</comment>